<dbReference type="InterPro" id="IPR051399">
    <property type="entry name" value="RNA-guided_DNA_endo/Transpos"/>
</dbReference>
<feature type="region of interest" description="Disordered" evidence="8">
    <location>
        <begin position="53"/>
        <end position="77"/>
    </location>
</feature>
<dbReference type="Proteomes" id="UP000619293">
    <property type="component" value="Unassembled WGS sequence"/>
</dbReference>
<keyword evidence="6" id="KW-0238">DNA-binding</keyword>
<dbReference type="Pfam" id="PF12323">
    <property type="entry name" value="HTH_OrfB_IS605"/>
    <property type="match status" value="1"/>
</dbReference>
<dbReference type="PANTHER" id="PTHR30405:SF25">
    <property type="entry name" value="RNA-GUIDED DNA ENDONUCLEASE INSQ-RELATED"/>
    <property type="match status" value="1"/>
</dbReference>
<dbReference type="AlphaFoldDB" id="A0A8J3K773"/>
<protein>
    <submittedName>
        <fullName evidence="12">Transposase</fullName>
    </submittedName>
</protein>
<dbReference type="InterPro" id="IPR010095">
    <property type="entry name" value="Cas12f1-like_TNB"/>
</dbReference>
<dbReference type="GO" id="GO:0003677">
    <property type="term" value="F:DNA binding"/>
    <property type="evidence" value="ECO:0007669"/>
    <property type="project" value="UniProtKB-KW"/>
</dbReference>
<keyword evidence="4" id="KW-0479">Metal-binding</keyword>
<dbReference type="NCBIfam" id="TIGR01766">
    <property type="entry name" value="IS200/IS605 family accessory protein TnpB-like domain"/>
    <property type="match status" value="1"/>
</dbReference>
<evidence type="ECO:0000259" key="11">
    <source>
        <dbReference type="Pfam" id="PF12323"/>
    </source>
</evidence>
<dbReference type="InterPro" id="IPR021027">
    <property type="entry name" value="Transposase_put_HTH"/>
</dbReference>
<evidence type="ECO:0000256" key="4">
    <source>
        <dbReference type="ARBA" id="ARBA00022723"/>
    </source>
</evidence>
<evidence type="ECO:0000256" key="8">
    <source>
        <dbReference type="SAM" id="MobiDB-lite"/>
    </source>
</evidence>
<feature type="region of interest" description="Disordered" evidence="8">
    <location>
        <begin position="465"/>
        <end position="494"/>
    </location>
</feature>
<dbReference type="Pfam" id="PF01385">
    <property type="entry name" value="OrfB_IS605"/>
    <property type="match status" value="1"/>
</dbReference>
<gene>
    <name evidence="12" type="ORF">Cch02nite_75760</name>
</gene>
<organism evidence="12 13">
    <name type="scientific">Catellatospora chokoriensis</name>
    <dbReference type="NCBI Taxonomy" id="310353"/>
    <lineage>
        <taxon>Bacteria</taxon>
        <taxon>Bacillati</taxon>
        <taxon>Actinomycetota</taxon>
        <taxon>Actinomycetes</taxon>
        <taxon>Micromonosporales</taxon>
        <taxon>Micromonosporaceae</taxon>
        <taxon>Catellatospora</taxon>
    </lineage>
</organism>
<evidence type="ECO:0000259" key="10">
    <source>
        <dbReference type="Pfam" id="PF07282"/>
    </source>
</evidence>
<comment type="similarity">
    <text evidence="2">In the N-terminal section; belongs to the transposase 2 family.</text>
</comment>
<proteinExistence type="inferred from homology"/>
<feature type="domain" description="Probable transposase IS891/IS1136/IS1341" evidence="9">
    <location>
        <begin position="268"/>
        <end position="374"/>
    </location>
</feature>
<evidence type="ECO:0000256" key="3">
    <source>
        <dbReference type="ARBA" id="ARBA00022578"/>
    </source>
</evidence>
<comment type="similarity">
    <text evidence="1">In the C-terminal section; belongs to the transposase 35 family.</text>
</comment>
<dbReference type="PANTHER" id="PTHR30405">
    <property type="entry name" value="TRANSPOSASE"/>
    <property type="match status" value="1"/>
</dbReference>
<evidence type="ECO:0000259" key="9">
    <source>
        <dbReference type="Pfam" id="PF01385"/>
    </source>
</evidence>
<keyword evidence="7" id="KW-0233">DNA recombination</keyword>
<feature type="domain" description="Transposase putative helix-turn-helix" evidence="11">
    <location>
        <begin position="98"/>
        <end position="142"/>
    </location>
</feature>
<evidence type="ECO:0000256" key="5">
    <source>
        <dbReference type="ARBA" id="ARBA00022833"/>
    </source>
</evidence>
<evidence type="ECO:0000256" key="7">
    <source>
        <dbReference type="ARBA" id="ARBA00023172"/>
    </source>
</evidence>
<evidence type="ECO:0000313" key="13">
    <source>
        <dbReference type="Proteomes" id="UP000619293"/>
    </source>
</evidence>
<keyword evidence="13" id="KW-1185">Reference proteome</keyword>
<evidence type="ECO:0000313" key="12">
    <source>
        <dbReference type="EMBL" id="GIF94132.1"/>
    </source>
</evidence>
<sequence>MADLWPFGAHADRVRRAPCRLRLHPGWPSGRVEVHVSGRDGVSSDPFRGYSGLQAGEETEPLRSRTGIADPPSRRTGVHPWTKALQCPFRIAGVSRTVKRAFKYRFYPTDAQAAQLSRTFGCVRLVYNMALQARTEAWTQRQERIDYNVTSALLTAWKKTDDLAFLSEVSSVPLQQALRHLQTAYTNFWAKRAKHPTFKSKKRSRRSAEYTTSAFRWRDDTLTLAKMTEPLDVVWSRPLPDGASPSTVTVSCDAAGRWFVSLLCDDVIAQTPATGRVGIDAGLDSVLALSTGEKITNPRHESADRQRLARAQQNLARKQKGSANRAKARVTLARIHARIADRRRDHLHKLTTRLVRENQAIVIEDLAVRNMVKNHRLARAISDAAWRQLRTMLEYKAAWHGRDLVVVDRWFPSTRLCSACGALAQKMPLSVREWTCPCGAVHDRDVNAARNILAAGLAVTACGDGVRPQRESSRTGRSSVKQENLRATKGIPVL</sequence>
<dbReference type="GO" id="GO:0032196">
    <property type="term" value="P:transposition"/>
    <property type="evidence" value="ECO:0007669"/>
    <property type="project" value="UniProtKB-KW"/>
</dbReference>
<dbReference type="InterPro" id="IPR001959">
    <property type="entry name" value="Transposase"/>
</dbReference>
<evidence type="ECO:0000256" key="6">
    <source>
        <dbReference type="ARBA" id="ARBA00023125"/>
    </source>
</evidence>
<dbReference type="NCBIfam" id="NF040570">
    <property type="entry name" value="guided_TnpB"/>
    <property type="match status" value="1"/>
</dbReference>
<feature type="domain" description="Cas12f1-like TNB" evidence="10">
    <location>
        <begin position="386"/>
        <end position="452"/>
    </location>
</feature>
<dbReference type="Pfam" id="PF07282">
    <property type="entry name" value="Cas12f1-like_TNB"/>
    <property type="match status" value="1"/>
</dbReference>
<accession>A0A8J3K773</accession>
<keyword evidence="3" id="KW-0815">Transposition</keyword>
<evidence type="ECO:0000256" key="2">
    <source>
        <dbReference type="ARBA" id="ARBA00011044"/>
    </source>
</evidence>
<dbReference type="GO" id="GO:0006310">
    <property type="term" value="P:DNA recombination"/>
    <property type="evidence" value="ECO:0007669"/>
    <property type="project" value="UniProtKB-KW"/>
</dbReference>
<dbReference type="EMBL" id="BONG01000083">
    <property type="protein sequence ID" value="GIF94132.1"/>
    <property type="molecule type" value="Genomic_DNA"/>
</dbReference>
<dbReference type="GO" id="GO:0046872">
    <property type="term" value="F:metal ion binding"/>
    <property type="evidence" value="ECO:0007669"/>
    <property type="project" value="UniProtKB-KW"/>
</dbReference>
<reference evidence="12 13" key="1">
    <citation type="submission" date="2021-01" db="EMBL/GenBank/DDBJ databases">
        <title>Whole genome shotgun sequence of Catellatospora chokoriensis NBRC 107358.</title>
        <authorList>
            <person name="Komaki H."/>
            <person name="Tamura T."/>
        </authorList>
    </citation>
    <scope>NUCLEOTIDE SEQUENCE [LARGE SCALE GENOMIC DNA]</scope>
    <source>
        <strain evidence="12 13">NBRC 107358</strain>
    </source>
</reference>
<comment type="caution">
    <text evidence="12">The sequence shown here is derived from an EMBL/GenBank/DDBJ whole genome shotgun (WGS) entry which is preliminary data.</text>
</comment>
<evidence type="ECO:0000256" key="1">
    <source>
        <dbReference type="ARBA" id="ARBA00008761"/>
    </source>
</evidence>
<keyword evidence="5" id="KW-0862">Zinc</keyword>
<name>A0A8J3K773_9ACTN</name>